<evidence type="ECO:0000313" key="8">
    <source>
        <dbReference type="Proteomes" id="UP000738325"/>
    </source>
</evidence>
<keyword evidence="5" id="KW-0539">Nucleus</keyword>
<dbReference type="SUPFAM" id="SSF55979">
    <property type="entry name" value="DNA clamp"/>
    <property type="match status" value="1"/>
</dbReference>
<dbReference type="EMBL" id="JAAAIP010000276">
    <property type="protein sequence ID" value="KAG0320614.1"/>
    <property type="molecule type" value="Genomic_DNA"/>
</dbReference>
<keyword evidence="4" id="KW-0234">DNA repair</keyword>
<keyword evidence="3" id="KW-0227">DNA damage</keyword>
<evidence type="ECO:0000313" key="7">
    <source>
        <dbReference type="EMBL" id="KAG0320614.1"/>
    </source>
</evidence>
<dbReference type="GO" id="GO:0006281">
    <property type="term" value="P:DNA repair"/>
    <property type="evidence" value="ECO:0007669"/>
    <property type="project" value="UniProtKB-KW"/>
</dbReference>
<dbReference type="PANTHER" id="PTHR10870:SF0">
    <property type="entry name" value="CELL CYCLE CHECKPOINT PROTEIN RAD1"/>
    <property type="match status" value="1"/>
</dbReference>
<dbReference type="OrthoDB" id="337581at2759"/>
<sequence>MTDAELSHSQSGSEYGSGTQRGSHPQYSQRMPPGYSTDGTVNFGINLATLLSCLNMFGTAGWTNTQSGDGSSGVIGGGTTFGPATAIKLSYNGTGSKLEDDGIVTTCGVPTFDPEPPVDFEFNEENHSKIIMKAQWLEEGLRDLDATSDRVVVRLSPEIPHLRISSLGTIENLDVNYSQGDVIETFVYQYDRPIEISYNFSHVLNVLRVCPMATKANMAIDSKDFMRIQFLLPVVEHKYLFAEYSFSPLESMD</sequence>
<evidence type="ECO:0000256" key="2">
    <source>
        <dbReference type="ARBA" id="ARBA00010991"/>
    </source>
</evidence>
<dbReference type="PANTHER" id="PTHR10870">
    <property type="entry name" value="CELL CYCLE CHECKPOINT PROTEIN RAD1"/>
    <property type="match status" value="1"/>
</dbReference>
<dbReference type="GO" id="GO:0000077">
    <property type="term" value="P:DNA damage checkpoint signaling"/>
    <property type="evidence" value="ECO:0007669"/>
    <property type="project" value="InterPro"/>
</dbReference>
<dbReference type="GO" id="GO:0030896">
    <property type="term" value="C:checkpoint clamp complex"/>
    <property type="evidence" value="ECO:0007669"/>
    <property type="project" value="TreeGrafter"/>
</dbReference>
<feature type="compositionally biased region" description="Polar residues" evidence="6">
    <location>
        <begin position="7"/>
        <end position="29"/>
    </location>
</feature>
<dbReference type="InterPro" id="IPR003021">
    <property type="entry name" value="Rad1_Rec1_Rad17"/>
</dbReference>
<comment type="similarity">
    <text evidence="2">Belongs to the rad1 family.</text>
</comment>
<dbReference type="Gene3D" id="3.70.10.10">
    <property type="match status" value="1"/>
</dbReference>
<evidence type="ECO:0000256" key="4">
    <source>
        <dbReference type="ARBA" id="ARBA00023204"/>
    </source>
</evidence>
<evidence type="ECO:0000256" key="6">
    <source>
        <dbReference type="SAM" id="MobiDB-lite"/>
    </source>
</evidence>
<dbReference type="Proteomes" id="UP000738325">
    <property type="component" value="Unassembled WGS sequence"/>
</dbReference>
<feature type="region of interest" description="Disordered" evidence="6">
    <location>
        <begin position="1"/>
        <end position="35"/>
    </location>
</feature>
<proteinExistence type="inferred from homology"/>
<comment type="caution">
    <text evidence="7">The sequence shown here is derived from an EMBL/GenBank/DDBJ whole genome shotgun (WGS) entry which is preliminary data.</text>
</comment>
<dbReference type="Pfam" id="PF02144">
    <property type="entry name" value="Rad1"/>
    <property type="match status" value="1"/>
</dbReference>
<gene>
    <name evidence="7" type="primary">RAD1</name>
    <name evidence="7" type="ORF">BGZ99_004412</name>
</gene>
<name>A0A9P6RLU1_9FUNG</name>
<dbReference type="AlphaFoldDB" id="A0A9P6RLU1"/>
<accession>A0A9P6RLU1</accession>
<organism evidence="7 8">
    <name type="scientific">Dissophora globulifera</name>
    <dbReference type="NCBI Taxonomy" id="979702"/>
    <lineage>
        <taxon>Eukaryota</taxon>
        <taxon>Fungi</taxon>
        <taxon>Fungi incertae sedis</taxon>
        <taxon>Mucoromycota</taxon>
        <taxon>Mortierellomycotina</taxon>
        <taxon>Mortierellomycetes</taxon>
        <taxon>Mortierellales</taxon>
        <taxon>Mortierellaceae</taxon>
        <taxon>Dissophora</taxon>
    </lineage>
</organism>
<protein>
    <submittedName>
        <fullName evidence="7">SsDNA endodeoxyribonuclease</fullName>
    </submittedName>
</protein>
<evidence type="ECO:0000256" key="5">
    <source>
        <dbReference type="ARBA" id="ARBA00023242"/>
    </source>
</evidence>
<dbReference type="InterPro" id="IPR046938">
    <property type="entry name" value="DNA_clamp_sf"/>
</dbReference>
<reference evidence="7" key="1">
    <citation type="journal article" date="2020" name="Fungal Divers.">
        <title>Resolving the Mortierellaceae phylogeny through synthesis of multi-gene phylogenetics and phylogenomics.</title>
        <authorList>
            <person name="Vandepol N."/>
            <person name="Liber J."/>
            <person name="Desiro A."/>
            <person name="Na H."/>
            <person name="Kennedy M."/>
            <person name="Barry K."/>
            <person name="Grigoriev I.V."/>
            <person name="Miller A.N."/>
            <person name="O'Donnell K."/>
            <person name="Stajich J.E."/>
            <person name="Bonito G."/>
        </authorList>
    </citation>
    <scope>NUCLEOTIDE SEQUENCE</scope>
    <source>
        <strain evidence="7">REB-010B</strain>
    </source>
</reference>
<evidence type="ECO:0000256" key="3">
    <source>
        <dbReference type="ARBA" id="ARBA00022763"/>
    </source>
</evidence>
<keyword evidence="8" id="KW-1185">Reference proteome</keyword>
<comment type="subcellular location">
    <subcellularLocation>
        <location evidence="1">Nucleus</location>
    </subcellularLocation>
</comment>
<evidence type="ECO:0000256" key="1">
    <source>
        <dbReference type="ARBA" id="ARBA00004123"/>
    </source>
</evidence>